<comment type="caution">
    <text evidence="1">The sequence shown here is derived from an EMBL/GenBank/DDBJ whole genome shotgun (WGS) entry which is preliminary data.</text>
</comment>
<proteinExistence type="predicted"/>
<reference evidence="1 2" key="1">
    <citation type="submission" date="2021-06" db="EMBL/GenBank/DDBJ databases">
        <title>Caerostris extrusa draft genome.</title>
        <authorList>
            <person name="Kono N."/>
            <person name="Arakawa K."/>
        </authorList>
    </citation>
    <scope>NUCLEOTIDE SEQUENCE [LARGE SCALE GENOMIC DNA]</scope>
</reference>
<evidence type="ECO:0000313" key="2">
    <source>
        <dbReference type="Proteomes" id="UP001054945"/>
    </source>
</evidence>
<keyword evidence="2" id="KW-1185">Reference proteome</keyword>
<gene>
    <name evidence="1" type="ORF">CEXT_42051</name>
</gene>
<dbReference type="Proteomes" id="UP001054945">
    <property type="component" value="Unassembled WGS sequence"/>
</dbReference>
<dbReference type="EMBL" id="BPLR01018829">
    <property type="protein sequence ID" value="GIZ02579.1"/>
    <property type="molecule type" value="Genomic_DNA"/>
</dbReference>
<organism evidence="1 2">
    <name type="scientific">Caerostris extrusa</name>
    <name type="common">Bark spider</name>
    <name type="synonym">Caerostris bankana</name>
    <dbReference type="NCBI Taxonomy" id="172846"/>
    <lineage>
        <taxon>Eukaryota</taxon>
        <taxon>Metazoa</taxon>
        <taxon>Ecdysozoa</taxon>
        <taxon>Arthropoda</taxon>
        <taxon>Chelicerata</taxon>
        <taxon>Arachnida</taxon>
        <taxon>Araneae</taxon>
        <taxon>Araneomorphae</taxon>
        <taxon>Entelegynae</taxon>
        <taxon>Araneoidea</taxon>
        <taxon>Araneidae</taxon>
        <taxon>Caerostris</taxon>
    </lineage>
</organism>
<evidence type="ECO:0000313" key="1">
    <source>
        <dbReference type="EMBL" id="GIZ02579.1"/>
    </source>
</evidence>
<accession>A0AAV4Y7U3</accession>
<name>A0AAV4Y7U3_CAEEX</name>
<dbReference type="AlphaFoldDB" id="A0AAV4Y7U3"/>
<protein>
    <submittedName>
        <fullName evidence="1">Uncharacterized protein</fullName>
    </submittedName>
</protein>
<sequence>MNAAAAELLGTPPRRRMIEWVPYSRHNHGTEHSSRHLQLKGSCKNAENEHGNTICYDYKKGIISLFYGIANGCLRILERVAGLIFAQLS</sequence>